<dbReference type="OMA" id="HSFCNWC"/>
<dbReference type="GeneID" id="100201694"/>
<dbReference type="EC" id="3.4.26.1" evidence="11"/>
<sequence>MDVAFSNQYWLISFLQSLLLSICYVGSLYIYPSPFRRDHPTTIKQRIKSVLIVCLLAPIYLYLCSTEEGVKYPLWEWIGFRTKGFFSSLFLTLFLTVILFTGPLVQIIITGGFKEFLKEIFTLNHFKNWNFYRVAVVAPFTEEFIFRACLIPLLKKSFDHKTIIVLAPLFFGVAHLHHILEQLRNGTPVLEAFLVSLFQMVYTTMFGIYSAYLYIKTGQLIGIVACHSFCNLMGFPDFPGIFSSRYPKIVSFAYIIGLVLFINLLYVFDNSEFLRSFIWSSDINIYYGDSFL</sequence>
<protein>
    <recommendedName>
        <fullName evidence="12">CAAX prenyl protease 2</fullName>
        <ecNumber evidence="11">3.4.26.1</ecNumber>
    </recommendedName>
    <alternativeName>
        <fullName evidence="9">Farnesylated proteins-converting enzyme 2</fullName>
    </alternativeName>
</protein>
<evidence type="ECO:0000256" key="13">
    <source>
        <dbReference type="SAM" id="Phobius"/>
    </source>
</evidence>
<dbReference type="EMBL" id="HAAD01000268">
    <property type="protein sequence ID" value="CDG66500.1"/>
    <property type="molecule type" value="mRNA"/>
</dbReference>
<comment type="similarity">
    <text evidence="2">Belongs to the peptidase U48 family.</text>
</comment>
<gene>
    <name evidence="15" type="primary">RCE1</name>
</gene>
<evidence type="ECO:0000256" key="10">
    <source>
        <dbReference type="ARBA" id="ARBA00047280"/>
    </source>
</evidence>
<comment type="catalytic activity">
    <reaction evidence="10">
        <text>Hydrolyzes the peptide bond -P2-(S-farnesyl or geranylgeranyl)C-P1'-P2'-P3'-COOH where P1' and P2' are amino acids with aliphatic sidechains and P3' is any C-terminal residue.</text>
        <dbReference type="EC" id="3.4.26.1"/>
    </reaction>
</comment>
<feature type="transmembrane region" description="Helical" evidence="13">
    <location>
        <begin position="162"/>
        <end position="180"/>
    </location>
</feature>
<evidence type="ECO:0000256" key="8">
    <source>
        <dbReference type="ARBA" id="ARBA00023136"/>
    </source>
</evidence>
<evidence type="ECO:0000256" key="7">
    <source>
        <dbReference type="ARBA" id="ARBA00022989"/>
    </source>
</evidence>
<dbReference type="InterPro" id="IPR039731">
    <property type="entry name" value="Rce1"/>
</dbReference>
<comment type="subcellular location">
    <subcellularLocation>
        <location evidence="1">Endoplasmic reticulum membrane</location>
        <topology evidence="1">Multi-pass membrane protein</topology>
    </subcellularLocation>
</comment>
<evidence type="ECO:0000256" key="12">
    <source>
        <dbReference type="ARBA" id="ARBA00049763"/>
    </source>
</evidence>
<keyword evidence="8 13" id="KW-0472">Membrane</keyword>
<dbReference type="MEROPS" id="G05.002"/>
<dbReference type="Pfam" id="PF02517">
    <property type="entry name" value="Rce1-like"/>
    <property type="match status" value="1"/>
</dbReference>
<feature type="transmembrane region" description="Helical" evidence="13">
    <location>
        <begin position="84"/>
        <end position="109"/>
    </location>
</feature>
<keyword evidence="5" id="KW-0378">Hydrolase</keyword>
<dbReference type="PANTHER" id="PTHR13046">
    <property type="entry name" value="PROTEASE U48 CAAX PRENYL PROTEASE RCE1"/>
    <property type="match status" value="1"/>
</dbReference>
<keyword evidence="7 13" id="KW-1133">Transmembrane helix</keyword>
<evidence type="ECO:0000256" key="5">
    <source>
        <dbReference type="ARBA" id="ARBA00022801"/>
    </source>
</evidence>
<dbReference type="GO" id="GO:0071586">
    <property type="term" value="P:CAAX-box protein processing"/>
    <property type="evidence" value="ECO:0007669"/>
    <property type="project" value="InterPro"/>
</dbReference>
<dbReference type="AlphaFoldDB" id="T2M3J2"/>
<organism evidence="15">
    <name type="scientific">Hydra vulgaris</name>
    <name type="common">Hydra</name>
    <name type="synonym">Hydra attenuata</name>
    <dbReference type="NCBI Taxonomy" id="6087"/>
    <lineage>
        <taxon>Eukaryota</taxon>
        <taxon>Metazoa</taxon>
        <taxon>Cnidaria</taxon>
        <taxon>Hydrozoa</taxon>
        <taxon>Hydroidolina</taxon>
        <taxon>Anthoathecata</taxon>
        <taxon>Aplanulata</taxon>
        <taxon>Hydridae</taxon>
        <taxon>Hydra</taxon>
    </lineage>
</organism>
<evidence type="ECO:0000256" key="6">
    <source>
        <dbReference type="ARBA" id="ARBA00022824"/>
    </source>
</evidence>
<proteinExistence type="evidence at transcript level"/>
<dbReference type="GO" id="GO:0005789">
    <property type="term" value="C:endoplasmic reticulum membrane"/>
    <property type="evidence" value="ECO:0007669"/>
    <property type="project" value="UniProtKB-SubCell"/>
</dbReference>
<accession>T2M3J2</accession>
<feature type="transmembrane region" description="Helical" evidence="13">
    <location>
        <begin position="249"/>
        <end position="268"/>
    </location>
</feature>
<reference evidence="15" key="1">
    <citation type="journal article" date="2013" name="Genome Biol. Evol.">
        <title>Punctuated emergences of genetic and phenotypic innovations in eumetazoan, bilaterian, euteleostome, and hominidae ancestors.</title>
        <authorList>
            <person name="Wenger Y."/>
            <person name="Galliot B."/>
        </authorList>
    </citation>
    <scope>NUCLEOTIDE SEQUENCE</scope>
    <source>
        <tissue evidence="15">Whole animals</tissue>
    </source>
</reference>
<feature type="transmembrane region" description="Helical" evidence="13">
    <location>
        <begin position="192"/>
        <end position="213"/>
    </location>
</feature>
<feature type="transmembrane region" description="Helical" evidence="13">
    <location>
        <begin position="9"/>
        <end position="31"/>
    </location>
</feature>
<dbReference type="PANTHER" id="PTHR13046:SF0">
    <property type="entry name" value="CAAX PRENYL PROTEASE 2"/>
    <property type="match status" value="1"/>
</dbReference>
<name>T2M3J2_HYDVU</name>
<evidence type="ECO:0000256" key="4">
    <source>
        <dbReference type="ARBA" id="ARBA00022692"/>
    </source>
</evidence>
<feature type="transmembrane region" description="Helical" evidence="13">
    <location>
        <begin position="220"/>
        <end position="243"/>
    </location>
</feature>
<evidence type="ECO:0000256" key="2">
    <source>
        <dbReference type="ARBA" id="ARBA00006897"/>
    </source>
</evidence>
<keyword evidence="6" id="KW-0256">Endoplasmic reticulum</keyword>
<evidence type="ECO:0000259" key="14">
    <source>
        <dbReference type="Pfam" id="PF02517"/>
    </source>
</evidence>
<dbReference type="GO" id="GO:0004222">
    <property type="term" value="F:metalloendopeptidase activity"/>
    <property type="evidence" value="ECO:0007669"/>
    <property type="project" value="InterPro"/>
</dbReference>
<dbReference type="OrthoDB" id="271604at2759"/>
<feature type="domain" description="CAAX prenyl protease 2/Lysostaphin resistance protein A-like" evidence="14">
    <location>
        <begin position="129"/>
        <end position="233"/>
    </location>
</feature>
<evidence type="ECO:0000256" key="9">
    <source>
        <dbReference type="ARBA" id="ARBA00032607"/>
    </source>
</evidence>
<evidence type="ECO:0000313" key="15">
    <source>
        <dbReference type="EMBL" id="CDG66500.1"/>
    </source>
</evidence>
<feature type="transmembrane region" description="Helical" evidence="13">
    <location>
        <begin position="43"/>
        <end position="63"/>
    </location>
</feature>
<dbReference type="KEGG" id="hmg:100201694"/>
<evidence type="ECO:0000256" key="11">
    <source>
        <dbReference type="ARBA" id="ARBA00049729"/>
    </source>
</evidence>
<keyword evidence="3 15" id="KW-0645">Protease</keyword>
<evidence type="ECO:0000256" key="3">
    <source>
        <dbReference type="ARBA" id="ARBA00022670"/>
    </source>
</evidence>
<dbReference type="InterPro" id="IPR003675">
    <property type="entry name" value="Rce1/LyrA-like_dom"/>
</dbReference>
<evidence type="ECO:0000256" key="1">
    <source>
        <dbReference type="ARBA" id="ARBA00004477"/>
    </source>
</evidence>
<keyword evidence="4 13" id="KW-0812">Transmembrane</keyword>